<proteinExistence type="predicted"/>
<reference evidence="2" key="1">
    <citation type="submission" date="2020-05" db="EMBL/GenBank/DDBJ databases">
        <authorList>
            <person name="Chiriac C."/>
            <person name="Salcher M."/>
            <person name="Ghai R."/>
            <person name="Kavagutti S V."/>
        </authorList>
    </citation>
    <scope>NUCLEOTIDE SEQUENCE</scope>
</reference>
<dbReference type="EMBL" id="CAFBNE010000070">
    <property type="protein sequence ID" value="CAB4959264.1"/>
    <property type="molecule type" value="Genomic_DNA"/>
</dbReference>
<dbReference type="InterPro" id="IPR029058">
    <property type="entry name" value="AB_hydrolase_fold"/>
</dbReference>
<dbReference type="Gene3D" id="3.40.50.1820">
    <property type="entry name" value="alpha/beta hydrolase"/>
    <property type="match status" value="1"/>
</dbReference>
<dbReference type="Pfam" id="PF12697">
    <property type="entry name" value="Abhydrolase_6"/>
    <property type="match status" value="1"/>
</dbReference>
<dbReference type="SUPFAM" id="SSF53474">
    <property type="entry name" value="alpha/beta-Hydrolases"/>
    <property type="match status" value="1"/>
</dbReference>
<dbReference type="InterPro" id="IPR000073">
    <property type="entry name" value="AB_hydrolase_1"/>
</dbReference>
<dbReference type="PANTHER" id="PTHR43798">
    <property type="entry name" value="MONOACYLGLYCEROL LIPASE"/>
    <property type="match status" value="1"/>
</dbReference>
<dbReference type="PRINTS" id="PR00111">
    <property type="entry name" value="ABHYDROLASE"/>
</dbReference>
<feature type="domain" description="AB hydrolase-1" evidence="1">
    <location>
        <begin position="18"/>
        <end position="250"/>
    </location>
</feature>
<sequence>MSSDTLPPYVELGTGPAVVFAHGTLMDKSMFEPQMQTLSQAYRVILFDSRARTGPWDSQWKIPDLVDDTLALLNNLGIERCVLAGMSVGGFMALDFALTHPDRLDGLILIDGKAEPYHPEAQEAFGIEFGKLDIDGTIPREWAEWCAPFCFSEQTFDRHPELVEHWMDVWCSLPARSVYREAFSWLDKPDRRPDLGKISMPTLIVHGELDAPIPFAEAEEMAALIPDARLAPVPGAGHTSNLEHPDLVSAEILAFLRSIYR</sequence>
<evidence type="ECO:0000259" key="1">
    <source>
        <dbReference type="Pfam" id="PF12697"/>
    </source>
</evidence>
<name>A0A6J7L0I8_9ZZZZ</name>
<dbReference type="InterPro" id="IPR050266">
    <property type="entry name" value="AB_hydrolase_sf"/>
</dbReference>
<dbReference type="PANTHER" id="PTHR43798:SF29">
    <property type="entry name" value="AB HYDROLASE-1 DOMAIN-CONTAINING PROTEIN"/>
    <property type="match status" value="1"/>
</dbReference>
<dbReference type="AlphaFoldDB" id="A0A6J7L0I8"/>
<protein>
    <submittedName>
        <fullName evidence="2">Unannotated protein</fullName>
    </submittedName>
</protein>
<accession>A0A6J7L0I8</accession>
<evidence type="ECO:0000313" key="2">
    <source>
        <dbReference type="EMBL" id="CAB4959264.1"/>
    </source>
</evidence>
<organism evidence="2">
    <name type="scientific">freshwater metagenome</name>
    <dbReference type="NCBI Taxonomy" id="449393"/>
    <lineage>
        <taxon>unclassified sequences</taxon>
        <taxon>metagenomes</taxon>
        <taxon>ecological metagenomes</taxon>
    </lineage>
</organism>
<gene>
    <name evidence="2" type="ORF">UFOPK3772_02084</name>
</gene>